<comment type="caution">
    <text evidence="1">The sequence shown here is derived from an EMBL/GenBank/DDBJ whole genome shotgun (WGS) entry which is preliminary data.</text>
</comment>
<evidence type="ECO:0000313" key="2">
    <source>
        <dbReference type="Proteomes" id="UP000746595"/>
    </source>
</evidence>
<evidence type="ECO:0008006" key="3">
    <source>
        <dbReference type="Google" id="ProtNLM"/>
    </source>
</evidence>
<evidence type="ECO:0000313" key="1">
    <source>
        <dbReference type="EMBL" id="NKG20510.1"/>
    </source>
</evidence>
<sequence length="166" mass="18314">MGSNHSPQPAVIRMFVDYADTVLWLDGPIDYADTALSVELVAALRAWERDFYASLNGDHEFRTAGLALVHSAEGQRLAQRVAREVGHGFVIDRQGENRPASIRLLRSDHPATNPEAARCFTALCAAAQKQVDELTAMAQKGGLYFSAPRTGEEFPSRAQRKKFGRN</sequence>
<name>A0ABX1G4K9_9MICC</name>
<organism evidence="1 2">
    <name type="scientific">Paeniglutamicibacter terrestris</name>
    <dbReference type="NCBI Taxonomy" id="2723403"/>
    <lineage>
        <taxon>Bacteria</taxon>
        <taxon>Bacillati</taxon>
        <taxon>Actinomycetota</taxon>
        <taxon>Actinomycetes</taxon>
        <taxon>Micrococcales</taxon>
        <taxon>Micrococcaceae</taxon>
        <taxon>Paeniglutamicibacter</taxon>
    </lineage>
</organism>
<gene>
    <name evidence="1" type="ORF">HED64_07265</name>
</gene>
<accession>A0ABX1G4K9</accession>
<proteinExistence type="predicted"/>
<dbReference type="EMBL" id="JAAWVT010000002">
    <property type="protein sequence ID" value="NKG20510.1"/>
    <property type="molecule type" value="Genomic_DNA"/>
</dbReference>
<dbReference type="Proteomes" id="UP000746595">
    <property type="component" value="Unassembled WGS sequence"/>
</dbReference>
<dbReference type="RefSeq" id="WP_168151379.1">
    <property type="nucleotide sequence ID" value="NZ_JAAWVT010000002.1"/>
</dbReference>
<keyword evidence="2" id="KW-1185">Reference proteome</keyword>
<reference evidence="1 2" key="1">
    <citation type="submission" date="2020-04" db="EMBL/GenBank/DDBJ databases">
        <title>Paeniglutamicibacter sp. ANT13_2, a novel actinomycete isolated from sediment in Antarctica.</title>
        <authorList>
            <person name="Sakdapetsiri C."/>
            <person name="Pinyakong O."/>
        </authorList>
    </citation>
    <scope>NUCLEOTIDE SEQUENCE [LARGE SCALE GENOMIC DNA]</scope>
    <source>
        <strain evidence="1 2">ANT13_2</strain>
    </source>
</reference>
<protein>
    <recommendedName>
        <fullName evidence="3">DUF3800 domain-containing protein</fullName>
    </recommendedName>
</protein>